<gene>
    <name evidence="2" type="ORF">MEDL_40687</name>
</gene>
<dbReference type="GO" id="GO:0033691">
    <property type="term" value="F:sialic acid binding"/>
    <property type="evidence" value="ECO:0007669"/>
    <property type="project" value="TreeGrafter"/>
</dbReference>
<dbReference type="SUPFAM" id="SSF48726">
    <property type="entry name" value="Immunoglobulin"/>
    <property type="match status" value="2"/>
</dbReference>
<sequence length="260" mass="29174">MSSNRLNPPATYFTWYKDNSVITTSATYTIEQIDRSSSGRYSCEATNSVGTSSQSVLSELTLNVLYGVVLIPIGKQQPIEGAELIVLCNDRPSVVVYPSYNPFNVIENITNFQLTCTVTDSYPAVTSFRWYKDGSVISTSASYTLPIVRKSDGGRYTCDATNDVGSSGLSSLLILNVLYGVTVVSIRKQEPVEGNELFVTCDAQSNPSYTDNDVSWIKGIQHHFQTIRKTPGNKKHQQIRHWNLYMYRNTYTDPKHWTVY</sequence>
<dbReference type="InterPro" id="IPR036179">
    <property type="entry name" value="Ig-like_dom_sf"/>
</dbReference>
<evidence type="ECO:0000313" key="3">
    <source>
        <dbReference type="Proteomes" id="UP000683360"/>
    </source>
</evidence>
<dbReference type="EMBL" id="CAJPWZ010001970">
    <property type="protein sequence ID" value="CAG2227694.1"/>
    <property type="molecule type" value="Genomic_DNA"/>
</dbReference>
<dbReference type="Pfam" id="PF13895">
    <property type="entry name" value="Ig_2"/>
    <property type="match status" value="2"/>
</dbReference>
<dbReference type="InterPro" id="IPR007110">
    <property type="entry name" value="Ig-like_dom"/>
</dbReference>
<dbReference type="GO" id="GO:0055037">
    <property type="term" value="C:recycling endosome"/>
    <property type="evidence" value="ECO:0007669"/>
    <property type="project" value="TreeGrafter"/>
</dbReference>
<dbReference type="Proteomes" id="UP000683360">
    <property type="component" value="Unassembled WGS sequence"/>
</dbReference>
<dbReference type="OrthoDB" id="6272054at2759"/>
<evidence type="ECO:0000259" key="1">
    <source>
        <dbReference type="PROSITE" id="PS50835"/>
    </source>
</evidence>
<keyword evidence="3" id="KW-1185">Reference proteome</keyword>
<proteinExistence type="predicted"/>
<feature type="domain" description="Ig-like" evidence="1">
    <location>
        <begin position="1"/>
        <end position="58"/>
    </location>
</feature>
<accession>A0A8S3T257</accession>
<dbReference type="GO" id="GO:0019903">
    <property type="term" value="F:protein phosphatase binding"/>
    <property type="evidence" value="ECO:0007669"/>
    <property type="project" value="TreeGrafter"/>
</dbReference>
<feature type="domain" description="Ig-like" evidence="1">
    <location>
        <begin position="92"/>
        <end position="176"/>
    </location>
</feature>
<dbReference type="GO" id="GO:0050859">
    <property type="term" value="P:negative regulation of B cell receptor signaling pathway"/>
    <property type="evidence" value="ECO:0007669"/>
    <property type="project" value="TreeGrafter"/>
</dbReference>
<comment type="caution">
    <text evidence="2">The sequence shown here is derived from an EMBL/GenBank/DDBJ whole genome shotgun (WGS) entry which is preliminary data.</text>
</comment>
<dbReference type="PANTHER" id="PTHR46958:SF1">
    <property type="entry name" value="B-CELL RECEPTOR CD22"/>
    <property type="match status" value="1"/>
</dbReference>
<evidence type="ECO:0000313" key="2">
    <source>
        <dbReference type="EMBL" id="CAG2227694.1"/>
    </source>
</evidence>
<dbReference type="Gene3D" id="2.60.40.10">
    <property type="entry name" value="Immunoglobulins"/>
    <property type="match status" value="2"/>
</dbReference>
<protein>
    <recommendedName>
        <fullName evidence="1">Ig-like domain-containing protein</fullName>
    </recommendedName>
</protein>
<reference evidence="2" key="1">
    <citation type="submission" date="2021-03" db="EMBL/GenBank/DDBJ databases">
        <authorList>
            <person name="Bekaert M."/>
        </authorList>
    </citation>
    <scope>NUCLEOTIDE SEQUENCE</scope>
</reference>
<dbReference type="GO" id="GO:0070062">
    <property type="term" value="C:extracellular exosome"/>
    <property type="evidence" value="ECO:0007669"/>
    <property type="project" value="TreeGrafter"/>
</dbReference>
<dbReference type="PROSITE" id="PS50835">
    <property type="entry name" value="IG_LIKE"/>
    <property type="match status" value="2"/>
</dbReference>
<dbReference type="AlphaFoldDB" id="A0A8S3T257"/>
<dbReference type="GO" id="GO:0042609">
    <property type="term" value="F:CD4 receptor binding"/>
    <property type="evidence" value="ECO:0007669"/>
    <property type="project" value="TreeGrafter"/>
</dbReference>
<organism evidence="2 3">
    <name type="scientific">Mytilus edulis</name>
    <name type="common">Blue mussel</name>
    <dbReference type="NCBI Taxonomy" id="6550"/>
    <lineage>
        <taxon>Eukaryota</taxon>
        <taxon>Metazoa</taxon>
        <taxon>Spiralia</taxon>
        <taxon>Lophotrochozoa</taxon>
        <taxon>Mollusca</taxon>
        <taxon>Bivalvia</taxon>
        <taxon>Autobranchia</taxon>
        <taxon>Pteriomorphia</taxon>
        <taxon>Mytilida</taxon>
        <taxon>Mytiloidea</taxon>
        <taxon>Mytilidae</taxon>
        <taxon>Mytilinae</taxon>
        <taxon>Mytilus</taxon>
    </lineage>
</organism>
<dbReference type="PANTHER" id="PTHR46958">
    <property type="entry name" value="B-CELL RECEPTOR CD22"/>
    <property type="match status" value="1"/>
</dbReference>
<dbReference type="InterPro" id="IPR013783">
    <property type="entry name" value="Ig-like_fold"/>
</dbReference>
<name>A0A8S3T257_MYTED</name>
<dbReference type="GO" id="GO:0009897">
    <property type="term" value="C:external side of plasma membrane"/>
    <property type="evidence" value="ECO:0007669"/>
    <property type="project" value="TreeGrafter"/>
</dbReference>
<dbReference type="CDD" id="cd00096">
    <property type="entry name" value="Ig"/>
    <property type="match status" value="1"/>
</dbReference>
<dbReference type="GO" id="GO:0005769">
    <property type="term" value="C:early endosome"/>
    <property type="evidence" value="ECO:0007669"/>
    <property type="project" value="TreeGrafter"/>
</dbReference>